<proteinExistence type="predicted"/>
<dbReference type="AlphaFoldDB" id="A0A1C6GGB7"/>
<sequence>MSTQDMRDEMREVVADIVRLIHPEKIILFSQKHSLQGEMVSFKLCVVADCADKAQTERQLYLEIDSPVPFDVVLYTPEEFAQLKALRGTFASKVRAKGKVLYEA</sequence>
<dbReference type="EMBL" id="FMHG01000001">
    <property type="protein sequence ID" value="SCJ44432.1"/>
    <property type="molecule type" value="Genomic_DNA"/>
</dbReference>
<gene>
    <name evidence="1" type="ORF">SAMEA3545359_00376</name>
</gene>
<reference evidence="1" key="1">
    <citation type="submission" date="2015-09" db="EMBL/GenBank/DDBJ databases">
        <authorList>
            <consortium name="Pathogen Informatics"/>
        </authorList>
    </citation>
    <scope>NUCLEOTIDE SEQUENCE</scope>
    <source>
        <strain evidence="1">2789STDY5834896</strain>
    </source>
</reference>
<evidence type="ECO:0000313" key="1">
    <source>
        <dbReference type="EMBL" id="SCJ44432.1"/>
    </source>
</evidence>
<accession>A0A1C6GGB7</accession>
<organism evidence="1">
    <name type="scientific">uncultured Anaerotruncus sp</name>
    <dbReference type="NCBI Taxonomy" id="905011"/>
    <lineage>
        <taxon>Bacteria</taxon>
        <taxon>Bacillati</taxon>
        <taxon>Bacillota</taxon>
        <taxon>Clostridia</taxon>
        <taxon>Eubacteriales</taxon>
        <taxon>Oscillospiraceae</taxon>
        <taxon>Anaerotruncus</taxon>
        <taxon>environmental samples</taxon>
    </lineage>
</organism>
<protein>
    <submittedName>
        <fullName evidence="1">Uncharacterized protein</fullName>
    </submittedName>
</protein>
<name>A0A1C6GGB7_9FIRM</name>